<dbReference type="InterPro" id="IPR033764">
    <property type="entry name" value="Sdr_B"/>
</dbReference>
<keyword evidence="8" id="KW-1185">Reference proteome</keyword>
<dbReference type="InterPro" id="IPR001434">
    <property type="entry name" value="OmcB-like_DUF11"/>
</dbReference>
<reference evidence="7 8" key="1">
    <citation type="submission" date="2019-10" db="EMBL/GenBank/DDBJ databases">
        <title>Rudanella paleaurantiibacter sp. nov., isolated from sludge.</title>
        <authorList>
            <person name="Xu S.Q."/>
        </authorList>
    </citation>
    <scope>NUCLEOTIDE SEQUENCE [LARGE SCALE GENOMIC DNA]</scope>
    <source>
        <strain evidence="7 8">HX-22-17</strain>
    </source>
</reference>
<feature type="domain" description="PKD/Chitinase" evidence="6">
    <location>
        <begin position="2189"/>
        <end position="2262"/>
    </location>
</feature>
<dbReference type="InterPro" id="IPR047589">
    <property type="entry name" value="DUF11_rpt"/>
</dbReference>
<evidence type="ECO:0000256" key="4">
    <source>
        <dbReference type="SAM" id="MobiDB-lite"/>
    </source>
</evidence>
<dbReference type="SUPFAM" id="SSF49299">
    <property type="entry name" value="PKD domain"/>
    <property type="match status" value="8"/>
</dbReference>
<evidence type="ECO:0000256" key="2">
    <source>
        <dbReference type="ARBA" id="ARBA00022525"/>
    </source>
</evidence>
<dbReference type="PANTHER" id="PTHR23303:SF15">
    <property type="entry name" value="COLOSSIN-A"/>
    <property type="match status" value="1"/>
</dbReference>
<dbReference type="Pfam" id="PF17210">
    <property type="entry name" value="SdrD_B"/>
    <property type="match status" value="8"/>
</dbReference>
<dbReference type="NCBIfam" id="TIGR01451">
    <property type="entry name" value="B_ant_repeat"/>
    <property type="match status" value="4"/>
</dbReference>
<dbReference type="InterPro" id="IPR013783">
    <property type="entry name" value="Ig-like_fold"/>
</dbReference>
<feature type="domain" description="PKD/Chitinase" evidence="6">
    <location>
        <begin position="1275"/>
        <end position="1348"/>
    </location>
</feature>
<gene>
    <name evidence="7" type="ORF">F5984_10870</name>
</gene>
<dbReference type="SUPFAM" id="SSF117074">
    <property type="entry name" value="Hypothetical protein PA1324"/>
    <property type="match status" value="8"/>
</dbReference>
<feature type="domain" description="PKD/Chitinase" evidence="6">
    <location>
        <begin position="1350"/>
        <end position="1423"/>
    </location>
</feature>
<dbReference type="InterPro" id="IPR051417">
    <property type="entry name" value="SDr/BOS_complex"/>
</dbReference>
<feature type="domain" description="PKD/Chitinase" evidence="6">
    <location>
        <begin position="2414"/>
        <end position="2488"/>
    </location>
</feature>
<evidence type="ECO:0000313" key="7">
    <source>
        <dbReference type="EMBL" id="KAB7731293.1"/>
    </source>
</evidence>
<keyword evidence="3 5" id="KW-0732">Signal</keyword>
<dbReference type="InterPro" id="IPR022409">
    <property type="entry name" value="PKD/Chitinase_dom"/>
</dbReference>
<feature type="chain" id="PRO_5029502015" evidence="5">
    <location>
        <begin position="36"/>
        <end position="4509"/>
    </location>
</feature>
<feature type="domain" description="PKD/Chitinase" evidence="6">
    <location>
        <begin position="2968"/>
        <end position="3046"/>
    </location>
</feature>
<feature type="domain" description="PKD/Chitinase" evidence="6">
    <location>
        <begin position="1654"/>
        <end position="1729"/>
    </location>
</feature>
<comment type="subcellular location">
    <subcellularLocation>
        <location evidence="1">Secreted</location>
    </subcellularLocation>
</comment>
<protein>
    <submittedName>
        <fullName evidence="7">DUF11 domain-containing protein</fullName>
    </submittedName>
</protein>
<feature type="domain" description="PKD/Chitinase" evidence="6">
    <location>
        <begin position="1125"/>
        <end position="1198"/>
    </location>
</feature>
<comment type="caution">
    <text evidence="7">The sequence shown here is derived from an EMBL/GenBank/DDBJ whole genome shotgun (WGS) entry which is preliminary data.</text>
</comment>
<proteinExistence type="predicted"/>
<feature type="domain" description="PKD/Chitinase" evidence="6">
    <location>
        <begin position="3130"/>
        <end position="3206"/>
    </location>
</feature>
<accession>A0A7J5U0K7</accession>
<dbReference type="InterPro" id="IPR035986">
    <property type="entry name" value="PKD_dom_sf"/>
</dbReference>
<dbReference type="SMART" id="SM00089">
    <property type="entry name" value="PKD"/>
    <property type="match status" value="19"/>
</dbReference>
<feature type="domain" description="PKD/Chitinase" evidence="6">
    <location>
        <begin position="2809"/>
        <end position="2888"/>
    </location>
</feature>
<evidence type="ECO:0000256" key="1">
    <source>
        <dbReference type="ARBA" id="ARBA00004613"/>
    </source>
</evidence>
<evidence type="ECO:0000256" key="5">
    <source>
        <dbReference type="SAM" id="SignalP"/>
    </source>
</evidence>
<feature type="domain" description="PKD/Chitinase" evidence="6">
    <location>
        <begin position="2111"/>
        <end position="2187"/>
    </location>
</feature>
<feature type="domain" description="PKD/Chitinase" evidence="6">
    <location>
        <begin position="1954"/>
        <end position="2036"/>
    </location>
</feature>
<name>A0A7J5U0K7_9BACT</name>
<dbReference type="Gene3D" id="2.60.40.10">
    <property type="entry name" value="Immunoglobulins"/>
    <property type="match status" value="18"/>
</dbReference>
<feature type="domain" description="PKD/Chitinase" evidence="6">
    <location>
        <begin position="2565"/>
        <end position="2650"/>
    </location>
</feature>
<dbReference type="Proteomes" id="UP000488299">
    <property type="component" value="Unassembled WGS sequence"/>
</dbReference>
<feature type="region of interest" description="Disordered" evidence="4">
    <location>
        <begin position="3708"/>
        <end position="3728"/>
    </location>
</feature>
<feature type="domain" description="PKD/Chitinase" evidence="6">
    <location>
        <begin position="2339"/>
        <end position="2412"/>
    </location>
</feature>
<dbReference type="EMBL" id="WELI01000003">
    <property type="protein sequence ID" value="KAB7731293.1"/>
    <property type="molecule type" value="Genomic_DNA"/>
</dbReference>
<dbReference type="PANTHER" id="PTHR23303">
    <property type="entry name" value="CARBOXYPEPTIDASE REGULATORY REGION-CONTAINING"/>
    <property type="match status" value="1"/>
</dbReference>
<feature type="signal peptide" evidence="5">
    <location>
        <begin position="1"/>
        <end position="35"/>
    </location>
</feature>
<organism evidence="7 8">
    <name type="scientific">Rudanella paleaurantiibacter</name>
    <dbReference type="NCBI Taxonomy" id="2614655"/>
    <lineage>
        <taxon>Bacteria</taxon>
        <taxon>Pseudomonadati</taxon>
        <taxon>Bacteroidota</taxon>
        <taxon>Cytophagia</taxon>
        <taxon>Cytophagales</taxon>
        <taxon>Cytophagaceae</taxon>
        <taxon>Rudanella</taxon>
    </lineage>
</organism>
<feature type="region of interest" description="Disordered" evidence="4">
    <location>
        <begin position="3820"/>
        <end position="3842"/>
    </location>
</feature>
<feature type="domain" description="PKD/Chitinase" evidence="6">
    <location>
        <begin position="1048"/>
        <end position="1123"/>
    </location>
</feature>
<evidence type="ECO:0000313" key="8">
    <source>
        <dbReference type="Proteomes" id="UP000488299"/>
    </source>
</evidence>
<feature type="domain" description="PKD/Chitinase" evidence="6">
    <location>
        <begin position="1200"/>
        <end position="1273"/>
    </location>
</feature>
<dbReference type="GO" id="GO:0005576">
    <property type="term" value="C:extracellular region"/>
    <property type="evidence" value="ECO:0007669"/>
    <property type="project" value="UniProtKB-SubCell"/>
</dbReference>
<dbReference type="RefSeq" id="WP_152124270.1">
    <property type="nucleotide sequence ID" value="NZ_WELI01000003.1"/>
</dbReference>
<feature type="domain" description="PKD/Chitinase" evidence="6">
    <location>
        <begin position="1425"/>
        <end position="1498"/>
    </location>
</feature>
<dbReference type="Pfam" id="PF01345">
    <property type="entry name" value="DUF11"/>
    <property type="match status" value="4"/>
</dbReference>
<feature type="domain" description="PKD/Chitinase" evidence="6">
    <location>
        <begin position="2264"/>
        <end position="2337"/>
    </location>
</feature>
<evidence type="ECO:0000256" key="3">
    <source>
        <dbReference type="ARBA" id="ARBA00022729"/>
    </source>
</evidence>
<sequence>MKNFYPLYLIGCKERVCRFFLLVTTTFLLATGAQAQITGTVFRDYNNNGLYETSTSYTEVGVAGVEVRVFNSAGTNVTNGSVQITNSAGAYSISPTTAGPFRLEFTLPTSLSTANFTSANGTDSRTSIQFISSSTATANFGISNPSDYCQTVAPPLVVPCFVSGDPLSTTTTVGGEVAIVSVPYNSSGTAIAGTYIATARQVGSVFGLAYQRETQKLFSAAFLKRHVGLGPAGLGGIYVNTLTNPSSASTTTTTYVDLENAPFSLNLGQSLISGRILPGNGTTASTDPLAFDAVGKVGLGGIALSSNGSTLYIVDLFNRQLLALNIGNPAKSSFTAADLTAIPLPTSASCTNGVARPFAVKVYQGRVYVGVVCTGENSGTDANLTASVYAMAEGATSLSSAAAFTFRLNYTKGRVHTQDAALGDQWETWTNTFAGINAGVVIGTGAVDNPYQQRHARPQPMFSDISFANNGDMIIGLMDRGGHQLGYRQRNTTNTTSSTLVNGYIGGDLLRASFNGSGWTLEANGSVSGLTSASGVGTSQGPGIATPTGYTGTSGEFFATENYVGVLTTGQPPVEIHQETYMGSSLVLPGLNQTVAITMDPLNVWSGGYTWFNNQTGIDSRRAQIYQSVGGSDPNPVTLGKANGLGGISAICDPSPLEIGNRIWRDTDRDGVQDAGEPGLAGVTVQLYQGSTLVSTTVTSATGEFFFNDSNVPGGLIPQTTYEVRLPISSATFSGSVLSPANNASVSDQIDSDATLVSNYGSVFYTTGFSGQNNHTLDIGIAPGDPDLRITKTVANTLVAQGASNVFTLTVQNIGTGVATNPVVRDVLDAGLTYVASSPTAGTVSGGTLTFALGTSLAVGATSTITVTVTAASTGVLFNVASVTATEPEAGTLANNNTARAGFAVPVYLCAGGTYTATLPASFSSVQFFQNGVPVASTGNSLLISQAGTYSYTALNTNCGAGGCPTFIVQNGTQQTLSVTPSSPTLCAGQSQNLTVSGCTNGAISWSNGQSGATILVNPSTTTTYTATCTPTSTSLCSSTVAVTVTVNPLPTATLTSATICAGQTTSLTATGGTLYNFGTGSSTNNTLTVSQATAGSYPYSVTVSSATGCTAVANATLTVNALPTPTLTPSSSSVCLGGSVTLNATGGTLYNFGTGATANSTLAVTPGSVGTIPYSVTVTNASGCTAVANTTVTVNALPTATLTPSSAQICLGNSATLTATGGTLYNFGSGATATNTLVVSPGTTGLFAYSVTVTNAQGCTALATTTVTVNALPTATLTLSSASICVGQSATLTATGGTLYNFGTGATTGNTLIVSPATAGSYSYSVVVTNGAGCTALAATTLTVNPVPTPTLTPSSTSICLGESVTLTATGGTGYNFGSGTTASNTFVATPGSVGTFPYSVTVTNAQGCSAVATTNVTVNALPTATLTPSSAQICLGSSATLTAGGDTLYNFGSGATATNTLVISPATTGTFAYSVTVTNAQGCTAVATTTVTVNASINAGLTASSASICAGASVTLTASGGTEYSFIGAFGADPNRVVSPSTTTTYSVTVRNGATSCTAVAATTVTVNPVPTPTLTASASAICAGGSATLTAGGAGTGGTYTFSGPGLTATGNTAVVPTSTPGTYAYSVVVTNSAGCTALTTTTLTVNPQPTATLTPSSQTICPGSSATLTAGGGVNYNFSGSGLTIFGNEAVATLSTAGTYAYSVVATNGLGCTAVANATVTVSPAVVVTLIPSSPDKCSGPTSVTLTANAPGATSYELSDGQVSTTGQFEVSPLQTTVYTVTATNGTTGCFGIAGTIVTVNPTPVVSITPSSVAICQNGSTTLTALSCTGTLLWSTGSTASSILVQAPASVSALLVQSYTVTCTASTGCAASASAVVTISPPDAITAVSNSPVCAGQTIELRATAGGSQYIWSGPNNFTANTATVTIPNATAANAGLYSVTLTGGTCDGVASVSVAVNALPIATLSSATICPDGAATLTATGGTFYLFSNGAETTGNTLTVSPNTTTTYSVTATNAAGCTALATGTVTVNQAPTATLSAPTVCVGGSATLIATGGTLYNFGSGATASNSLIVPTPTAGTFPYSVTVTNAQGCTAVATDILTVNVLPVANLLASPATLCLGESATLTASGGSGTLPYNFGGGTTASNTTVVTPTTTGLFTYSVTVTNALGCSAVANTTVTVNAPPTATLTLSSGSICVGQSVTLTATGGTLYNFGGGLTTGNTLVASPATAGSYSYSVVVSNASGCTALATATLTVNPVPSPTLTASSTGICLGESVTLTATGGTGYNFGTGLTASNTLVVTPGSVGSFPYSVTVVNAQGCAAVATANVTVNALPVVTLTPSSASICSGGSVTLTATGGTGYNFGTGITVSNTFVVTPGSAGSFPYSVTVTNASGCSAVATTTVTVNASIIAGLTLSNARICIGESATLTATGGTLFNFGGGNQTANFLIETPSAPGTYPYSVTVSNGTTGCSSTASALLTVNPLPVATLSSLTVCQGAPATLTATGGSTYAFAGPGVTAGTTSANTLSVPTTNAGSFVYSVTVTDGSTGCSSVTTATLTVNPAVTATLSSVSICEGQPALLTATGAGIGGTYAFSGPGVTTTGSTTANTLTVQLPAGSGTFLYSVTATNSFNCSAVATGTIVEQLAPLATLSSATVCVGESAQLIAAGGSSYAFSGPNITGVDTNTLTVATPTAGTFPYSVTVLNGAGCEAIANGILTVNNLPMVGLVSLTVCLNQPATLTVTGGTPGSTYAFAGPGVTTGTTSANTLSVPTTNAGSFVYSVTVTDGNTGCSSVTTATLTVNPAVVATLSSVSICDGAPVSLTATGGTLYQFSGPGLTITGSTTANVVAVNIPAGSGTFPYSVTVTDANGCSAVATATIVERAAPTPALSSLVVCLDEPTTLTAMGAGPGSTYLFGGPGITGALSQTANTLAVATNLPGTYPYSVTVTDANGCTAISNATVTVNPAVTATVNSANVCFGQSVTLTATGGTSYVFSGSGIVRTSGNTAVVAATVPGTYLYDVRVTDANGCTAITTATVTFYPPVTATLSSASICEGTSATLTASNSGGESYLLSGPGITNPTSTTDNVFVVTPVGTGEFLYTIRVTDAVGCTATAQGRVFKYSSPQVSLSSASICAGTSATLVATGAPANALYSFSGTDILTVANNQIVVEPPVAGTYPYSVTVTDANGCSAVSNAVLTVQGLPSVAITTLTCNGLSTYTVNFTATAGALVMANVGTVTGNQVTGIPSGQTVLLTATLNSCTATASATLDCRVNAASLGDFVWEDLNANGVQDAGEPPISGVTVTLYTNGSAVATTQTNANGLYSFTGLTPGIGYVVEFGAPAGFTATVANAGSDTGRDSNADPLTGRTASVTLAPGEVNPTIDAGFYRPASLGDYVFADNDQNGTPSPGDLPLSGVTVTLINNGTVVASTVTNPDGTYSFTGLTPGVPYSVSFTAPNGFTATTYPTGITNPVTLTSGENNATIDAGFFSPASLGNFVWSDTNRDGVQDTNEPGIPNVTVTLVRNGTAVATTTTDDNGFYNFTGLIPGVPYSVSFAAPANFSASPANQGGDDTTDSDVINGITSSLTLSPGENNPTLDAGFYPLRFDLALNKAVVSAPTPLLPGSLITYRITLTNEGELTAFNTLITDTPPAELSFSAANSPDFTSTGGVASATVAALAPGQSVTLTVAYTLATGTSTALTNQAEITSTSNDDVDSTPGNRAVAPDEDDTAIATIQPVQFAALGNFVWEDLNANGQQDSGEPGISNVTVSLLQNGVVLTTTTTNAGGLYSFTGLTPGVAYQVRFDAPVGFTSTVANTGNDVTDSDPDPITGLSQPVTMTGGETNNTLDAGFYRPASLGDQVFVDLNENGTQDTGEPALAGVTVTLVSNGTVVSSTVTNPDGTYSFTGLTPGVPYSVSFTAPNGFTATTYPTGISGSVTLASGESNNTLDAGFNSIPVYDLNLTKTIVSTGPYFPGSLITYEITVTNNSNRPVYNLRITDQLPTGLQFVSGTGFASTTANSLSALVAGPLSASGGTTSLTLTAMLNPNFTGTSLNNIAVVEAFTPTEDLNGPLLIDSDLTDNRDEVAVPIGQLASLGDQTFVDTNGDGIQNNSEPGLAGVTVTLVSNGTVVASTVTNPDGTYSFTGLTPGVPYSVSFTTPDGFTATTYPTGISAPVTLTAGEANTSVDAGFVPLQPALVLTKAVSTNRTTLGAVVSYTVTLANTGPVSATSIVVSDTASAGVLIVPGSASVSAGSFTPGMGGGTWAIASLPAGATATLVYSASLTTEGVSTNTASIPGQDASVCTTIPYRVCAGQPFGIRLGAPAGFSRYQWFLTAPGATTATLVSDGTLNSFTATLPGEYQVVIDEGIAGGCLQSTCCPFVIEETQVPLFTVLTRNPTCLGSTPQANGQLQVTGLGTDAGTRYSYQYSAGTSFDGALAVPTSVTALPADGILASNLPEGNYTVRITDVQTGCFRDVTVALTANCTCPEDICVPITIKKTKSLGKGL</sequence>
<feature type="domain" description="PKD/Chitinase" evidence="6">
    <location>
        <begin position="3049"/>
        <end position="3127"/>
    </location>
</feature>
<keyword evidence="2" id="KW-0964">Secreted</keyword>
<feature type="domain" description="PKD/Chitinase" evidence="6">
    <location>
        <begin position="1576"/>
        <end position="1652"/>
    </location>
</feature>
<evidence type="ECO:0000259" key="6">
    <source>
        <dbReference type="SMART" id="SM00089"/>
    </source>
</evidence>